<evidence type="ECO:0000256" key="5">
    <source>
        <dbReference type="SAM" id="SignalP"/>
    </source>
</evidence>
<feature type="domain" description="FAD-dependent oxidoreductase 2 FAD-binding" evidence="6">
    <location>
        <begin position="79"/>
        <end position="596"/>
    </location>
</feature>
<dbReference type="Pfam" id="PF00890">
    <property type="entry name" value="FAD_binding_2"/>
    <property type="match status" value="1"/>
</dbReference>
<evidence type="ECO:0000256" key="1">
    <source>
        <dbReference type="ARBA" id="ARBA00001974"/>
    </source>
</evidence>
<dbReference type="PRINTS" id="PR00411">
    <property type="entry name" value="PNDRDTASEI"/>
</dbReference>
<gene>
    <name evidence="7" type="ORF">C1875_12220</name>
</gene>
<dbReference type="PROSITE" id="PS51257">
    <property type="entry name" value="PROKAR_LIPOPROTEIN"/>
    <property type="match status" value="1"/>
</dbReference>
<evidence type="ECO:0000256" key="2">
    <source>
        <dbReference type="ARBA" id="ARBA00022630"/>
    </source>
</evidence>
<dbReference type="Proteomes" id="UP000253970">
    <property type="component" value="Unassembled WGS sequence"/>
</dbReference>
<dbReference type="InterPro" id="IPR003953">
    <property type="entry name" value="FAD-dep_OxRdtase_2_FAD-bd"/>
</dbReference>
<evidence type="ECO:0000256" key="4">
    <source>
        <dbReference type="ARBA" id="ARBA00023002"/>
    </source>
</evidence>
<protein>
    <recommendedName>
        <fullName evidence="6">FAD-dependent oxidoreductase 2 FAD-binding domain-containing protein</fullName>
    </recommendedName>
</protein>
<dbReference type="InterPro" id="IPR036188">
    <property type="entry name" value="FAD/NAD-bd_sf"/>
</dbReference>
<accession>A0A369MB95</accession>
<organism evidence="7 8">
    <name type="scientific">Eggerthella lenta</name>
    <name type="common">Eubacterium lentum</name>
    <dbReference type="NCBI Taxonomy" id="84112"/>
    <lineage>
        <taxon>Bacteria</taxon>
        <taxon>Bacillati</taxon>
        <taxon>Actinomycetota</taxon>
        <taxon>Coriobacteriia</taxon>
        <taxon>Eggerthellales</taxon>
        <taxon>Eggerthellaceae</taxon>
        <taxon>Eggerthella</taxon>
    </lineage>
</organism>
<dbReference type="PANTHER" id="PTHR43400:SF7">
    <property type="entry name" value="FAD-DEPENDENT OXIDOREDUCTASE 2 FAD BINDING DOMAIN-CONTAINING PROTEIN"/>
    <property type="match status" value="1"/>
</dbReference>
<feature type="signal peptide" evidence="5">
    <location>
        <begin position="1"/>
        <end position="22"/>
    </location>
</feature>
<dbReference type="NCBIfam" id="TIGR01409">
    <property type="entry name" value="TAT_signal_seq"/>
    <property type="match status" value="1"/>
</dbReference>
<dbReference type="RefSeq" id="WP_114534447.1">
    <property type="nucleotide sequence ID" value="NZ_JAQDVM010000012.1"/>
</dbReference>
<dbReference type="Gene3D" id="3.90.700.10">
    <property type="entry name" value="Succinate dehydrogenase/fumarate reductase flavoprotein, catalytic domain"/>
    <property type="match status" value="1"/>
</dbReference>
<dbReference type="SUPFAM" id="SSF51905">
    <property type="entry name" value="FAD/NAD(P)-binding domain"/>
    <property type="match status" value="1"/>
</dbReference>
<feature type="chain" id="PRO_5039257201" description="FAD-dependent oxidoreductase 2 FAD-binding domain-containing protein" evidence="5">
    <location>
        <begin position="23"/>
        <end position="618"/>
    </location>
</feature>
<dbReference type="InterPro" id="IPR006311">
    <property type="entry name" value="TAT_signal"/>
</dbReference>
<keyword evidence="3" id="KW-0274">FAD</keyword>
<dbReference type="SUPFAM" id="SSF56425">
    <property type="entry name" value="Succinate dehydrogenase/fumarate reductase flavoprotein, catalytic domain"/>
    <property type="match status" value="1"/>
</dbReference>
<sequence length="618" mass="65425">MELSRRNFLVGAASAGVLGAMAGLTGCAPQASSASAKSGDASSADAAVARPTYYMCDEDWLGSAPEIADADIKETKSFDVVVVGGGHAGTQAALAAAQEGAKVAVIEKHNDGEIVYRGDDICSYNSKMLEAWGFGPYDLDEIVNEYVRRANGRCNTEVIRSFVYNSGEMMDNLASLIPDTSDVFDYEGGQCIVQIAYDKPSGADYPVEVSGYKMWASTVQTVGTKNEQPVGKKQKTGISRLSEIEEYCRDAAEDLGAEWFCGQTAARCVQDADGAVKGIIAEDADGNYVKFEASKGVILATGDFGGNTDMVWELCSECAENAERHGVDRAELMGMTDCDGSGHKIGCWAGGAIESHPRPVAGDAPSISFGPWGSTPCLWMNCNGQRFMNESFAGLVLAQSCRQPINPEAKMVGNFAIMDSKYMSYIQAGGLDHGAPNWGFPEGIEEFQAQMEAADPAAGTVEVRGLEIANRTSPFVNEIFVGATLEDALKNAGLEGEALENAKTSVERYNELCAAGKDTDFGKPENLLIPIDEGPFFIATQGTNRLYGPGLNTLAGLCVNGDYQVLTASKNEVIKGLYAVGNTMGERYGNAYNCPSAGNNMGNAMTSGRVAGKHAATA</sequence>
<dbReference type="Gene3D" id="3.50.50.60">
    <property type="entry name" value="FAD/NAD(P)-binding domain"/>
    <property type="match status" value="2"/>
</dbReference>
<proteinExistence type="predicted"/>
<dbReference type="PROSITE" id="PS51318">
    <property type="entry name" value="TAT"/>
    <property type="match status" value="1"/>
</dbReference>
<evidence type="ECO:0000313" key="8">
    <source>
        <dbReference type="Proteomes" id="UP000253970"/>
    </source>
</evidence>
<evidence type="ECO:0000313" key="7">
    <source>
        <dbReference type="EMBL" id="RDB68163.1"/>
    </source>
</evidence>
<evidence type="ECO:0000259" key="6">
    <source>
        <dbReference type="Pfam" id="PF00890"/>
    </source>
</evidence>
<reference evidence="7 8" key="1">
    <citation type="journal article" date="2018" name="Elife">
        <title>Discovery and characterization of a prevalent human gut bacterial enzyme sufficient for the inactivation of a family of plant toxins.</title>
        <authorList>
            <person name="Koppel N."/>
            <person name="Bisanz J.E."/>
            <person name="Pandelia M.E."/>
            <person name="Turnbaugh P.J."/>
            <person name="Balskus E.P."/>
        </authorList>
    </citation>
    <scope>NUCLEOTIDE SEQUENCE [LARGE SCALE GENOMIC DNA]</scope>
    <source>
        <strain evidence="7 8">W1 BHI 6</strain>
    </source>
</reference>
<name>A0A369MB95_EGGLN</name>
<dbReference type="GO" id="GO:0033765">
    <property type="term" value="F:steroid dehydrogenase activity, acting on the CH-CH group of donors"/>
    <property type="evidence" value="ECO:0007669"/>
    <property type="project" value="UniProtKB-ARBA"/>
</dbReference>
<dbReference type="InterPro" id="IPR019546">
    <property type="entry name" value="TAT_signal_bac_arc"/>
</dbReference>
<dbReference type="EMBL" id="PPTU01000023">
    <property type="protein sequence ID" value="RDB68163.1"/>
    <property type="molecule type" value="Genomic_DNA"/>
</dbReference>
<dbReference type="PANTHER" id="PTHR43400">
    <property type="entry name" value="FUMARATE REDUCTASE"/>
    <property type="match status" value="1"/>
</dbReference>
<keyword evidence="4" id="KW-0560">Oxidoreductase</keyword>
<dbReference type="InterPro" id="IPR050315">
    <property type="entry name" value="FAD-oxidoreductase_2"/>
</dbReference>
<keyword evidence="2" id="KW-0285">Flavoprotein</keyword>
<dbReference type="InterPro" id="IPR027477">
    <property type="entry name" value="Succ_DH/fumarate_Rdtase_cat_sf"/>
</dbReference>
<keyword evidence="5" id="KW-0732">Signal</keyword>
<dbReference type="AlphaFoldDB" id="A0A369MB95"/>
<comment type="caution">
    <text evidence="7">The sequence shown here is derived from an EMBL/GenBank/DDBJ whole genome shotgun (WGS) entry which is preliminary data.</text>
</comment>
<comment type="cofactor">
    <cofactor evidence="1">
        <name>FAD</name>
        <dbReference type="ChEBI" id="CHEBI:57692"/>
    </cofactor>
</comment>
<evidence type="ECO:0000256" key="3">
    <source>
        <dbReference type="ARBA" id="ARBA00022827"/>
    </source>
</evidence>